<dbReference type="Proteomes" id="UP000233343">
    <property type="component" value="Unassembled WGS sequence"/>
</dbReference>
<evidence type="ECO:0000313" key="4">
    <source>
        <dbReference type="Proteomes" id="UP000233343"/>
    </source>
</evidence>
<dbReference type="EMBL" id="PISD01000058">
    <property type="protein sequence ID" value="PKG26781.1"/>
    <property type="molecule type" value="Genomic_DNA"/>
</dbReference>
<gene>
    <name evidence="3" type="ORF">CWS20_22075</name>
</gene>
<accession>A0A2N0ZB81</accession>
<dbReference type="InterPro" id="IPR027383">
    <property type="entry name" value="Znf_put"/>
</dbReference>
<name>A0A2N0ZB81_9BACI</name>
<organism evidence="3 4">
    <name type="scientific">Cytobacillus horneckiae</name>
    <dbReference type="NCBI Taxonomy" id="549687"/>
    <lineage>
        <taxon>Bacteria</taxon>
        <taxon>Bacillati</taxon>
        <taxon>Bacillota</taxon>
        <taxon>Bacilli</taxon>
        <taxon>Bacillales</taxon>
        <taxon>Bacillaceae</taxon>
        <taxon>Cytobacillus</taxon>
    </lineage>
</organism>
<protein>
    <recommendedName>
        <fullName evidence="2">Putative zinc-finger domain-containing protein</fullName>
    </recommendedName>
</protein>
<evidence type="ECO:0000313" key="3">
    <source>
        <dbReference type="EMBL" id="PKG26781.1"/>
    </source>
</evidence>
<sequence length="228" mass="26701">MKKISCNIIKDMLPLYHDNVCSGETRKMVDEHLKECGSCKKELDRMSLDMNIPKKEFEKNKIDSNVIKSMSKLWKRSKFKSFIKGVIISALSISLIVLGYFGLFHWNITTVPTEMVEIKNVSELKDGKIVYDAELTDGYRLNRLKYDMDKEGNFFITPLRPIIKEESQPPYTLEKGYDFIDIKDQEISRNEEIKKIYYGTPKDNILIWEKGMELPKASEEIENMFNFK</sequence>
<feature type="domain" description="Putative zinc-finger" evidence="2">
    <location>
        <begin position="6"/>
        <end position="39"/>
    </location>
</feature>
<keyword evidence="1" id="KW-1133">Transmembrane helix</keyword>
<keyword evidence="1" id="KW-0472">Membrane</keyword>
<dbReference type="AlphaFoldDB" id="A0A2N0ZB81"/>
<feature type="transmembrane region" description="Helical" evidence="1">
    <location>
        <begin position="82"/>
        <end position="106"/>
    </location>
</feature>
<keyword evidence="1" id="KW-0812">Transmembrane</keyword>
<reference evidence="3 4" key="1">
    <citation type="journal article" date="2010" name="Int. J. Syst. Evol. Microbiol.">
        <title>Bacillus horneckiae sp. nov., isolated from a spacecraft-assembly clean room.</title>
        <authorList>
            <person name="Vaishampayan P."/>
            <person name="Probst A."/>
            <person name="Krishnamurthi S."/>
            <person name="Ghosh S."/>
            <person name="Osman S."/>
            <person name="McDowall A."/>
            <person name="Ruckmani A."/>
            <person name="Mayilraj S."/>
            <person name="Venkateswaran K."/>
        </authorList>
    </citation>
    <scope>NUCLEOTIDE SEQUENCE [LARGE SCALE GENOMIC DNA]</scope>
    <source>
        <strain evidence="4">1PO1SC</strain>
    </source>
</reference>
<evidence type="ECO:0000259" key="2">
    <source>
        <dbReference type="Pfam" id="PF13490"/>
    </source>
</evidence>
<dbReference type="Pfam" id="PF13490">
    <property type="entry name" value="zf-HC2"/>
    <property type="match status" value="1"/>
</dbReference>
<evidence type="ECO:0000256" key="1">
    <source>
        <dbReference type="SAM" id="Phobius"/>
    </source>
</evidence>
<dbReference type="RefSeq" id="WP_083957277.1">
    <property type="nucleotide sequence ID" value="NZ_JAFDQP010000003.1"/>
</dbReference>
<keyword evidence="4" id="KW-1185">Reference proteome</keyword>
<proteinExistence type="predicted"/>
<comment type="caution">
    <text evidence="3">The sequence shown here is derived from an EMBL/GenBank/DDBJ whole genome shotgun (WGS) entry which is preliminary data.</text>
</comment>